<dbReference type="InterPro" id="IPR052723">
    <property type="entry name" value="Acyl-CoA_thioesterase_PaaI"/>
</dbReference>
<name>A0A8J8GEX6_9BACI</name>
<dbReference type="InterPro" id="IPR006683">
    <property type="entry name" value="Thioestr_dom"/>
</dbReference>
<dbReference type="SUPFAM" id="SSF54637">
    <property type="entry name" value="Thioesterase/thiol ester dehydrase-isomerase"/>
    <property type="match status" value="1"/>
</dbReference>
<dbReference type="EMBL" id="JABTTE010000002">
    <property type="protein sequence ID" value="NSL50563.1"/>
    <property type="molecule type" value="Genomic_DNA"/>
</dbReference>
<accession>A0A8J8GEX6</accession>
<dbReference type="PANTHER" id="PTHR42856:SF1">
    <property type="entry name" value="ACYL-COENZYME A THIOESTERASE PAAI"/>
    <property type="match status" value="1"/>
</dbReference>
<evidence type="ECO:0000256" key="1">
    <source>
        <dbReference type="ARBA" id="ARBA00022801"/>
    </source>
</evidence>
<proteinExistence type="predicted"/>
<dbReference type="CDD" id="cd03443">
    <property type="entry name" value="PaaI_thioesterase"/>
    <property type="match status" value="1"/>
</dbReference>
<dbReference type="NCBIfam" id="TIGR00369">
    <property type="entry name" value="unchar_dom_1"/>
    <property type="match status" value="1"/>
</dbReference>
<dbReference type="Pfam" id="PF03061">
    <property type="entry name" value="4HBT"/>
    <property type="match status" value="1"/>
</dbReference>
<dbReference type="Proteomes" id="UP000625804">
    <property type="component" value="Unassembled WGS sequence"/>
</dbReference>
<keyword evidence="4" id="KW-1185">Reference proteome</keyword>
<evidence type="ECO:0000313" key="3">
    <source>
        <dbReference type="EMBL" id="NSL50563.1"/>
    </source>
</evidence>
<dbReference type="AlphaFoldDB" id="A0A8J8GEX6"/>
<protein>
    <submittedName>
        <fullName evidence="3">Hotdog fold thioesterase</fullName>
    </submittedName>
</protein>
<dbReference type="InterPro" id="IPR003736">
    <property type="entry name" value="PAAI_dom"/>
</dbReference>
<dbReference type="InterPro" id="IPR029069">
    <property type="entry name" value="HotDog_dom_sf"/>
</dbReference>
<sequence length="134" mass="14938">MIDTKILDRVTNDPYAKFLGIKVEEVKEGYAKASIVITEDLLNIHQTVNGGVIFSLADVVFAIASNTYDQTAVGINVNINYMSAAFLNDKLTAVAKEVHKNPRLGFYHMEVKNEKNELIATAEGMVYRKKKNSQ</sequence>
<dbReference type="RefSeq" id="WP_173729766.1">
    <property type="nucleotide sequence ID" value="NZ_JABTTE010000002.1"/>
</dbReference>
<organism evidence="3 4">
    <name type="scientific">Calidifontibacillus erzurumensis</name>
    <dbReference type="NCBI Taxonomy" id="2741433"/>
    <lineage>
        <taxon>Bacteria</taxon>
        <taxon>Bacillati</taxon>
        <taxon>Bacillota</taxon>
        <taxon>Bacilli</taxon>
        <taxon>Bacillales</taxon>
        <taxon>Bacillaceae</taxon>
        <taxon>Calidifontibacillus/Schinkia group</taxon>
        <taxon>Calidifontibacillus</taxon>
    </lineage>
</organism>
<keyword evidence="1" id="KW-0378">Hydrolase</keyword>
<comment type="caution">
    <text evidence="3">The sequence shown here is derived from an EMBL/GenBank/DDBJ whole genome shotgun (WGS) entry which is preliminary data.</text>
</comment>
<feature type="domain" description="Thioesterase" evidence="2">
    <location>
        <begin position="45"/>
        <end position="119"/>
    </location>
</feature>
<dbReference type="GO" id="GO:0016289">
    <property type="term" value="F:acyl-CoA hydrolase activity"/>
    <property type="evidence" value="ECO:0007669"/>
    <property type="project" value="UniProtKB-ARBA"/>
</dbReference>
<evidence type="ECO:0000259" key="2">
    <source>
        <dbReference type="Pfam" id="PF03061"/>
    </source>
</evidence>
<reference evidence="3" key="1">
    <citation type="submission" date="2020-06" db="EMBL/GenBank/DDBJ databases">
        <title>A novel thermopfilic bacterium from Erzurum, Turkey.</title>
        <authorList>
            <person name="Adiguzel A."/>
            <person name="Ay H."/>
            <person name="Baltaci M.O."/>
        </authorList>
    </citation>
    <scope>NUCLEOTIDE SEQUENCE</scope>
    <source>
        <strain evidence="3">P2</strain>
    </source>
</reference>
<dbReference type="PANTHER" id="PTHR42856">
    <property type="entry name" value="ACYL-COENZYME A THIOESTERASE PAAI"/>
    <property type="match status" value="1"/>
</dbReference>
<dbReference type="Gene3D" id="3.10.129.10">
    <property type="entry name" value="Hotdog Thioesterase"/>
    <property type="match status" value="1"/>
</dbReference>
<evidence type="ECO:0000313" key="4">
    <source>
        <dbReference type="Proteomes" id="UP000625804"/>
    </source>
</evidence>
<gene>
    <name evidence="3" type="ORF">HR057_02155</name>
</gene>